<sequence>MTSTVGDMYGPGTSVDKSFRPVPQECARLLEWLAGITPGFTKNLEALENVTFEGEDLPSIPGPVKSVALTAVLHAMAGIVGQEISEIRGHKPGQLKINTDHAGLWLGTPIIVTLDGRDANDLIQSGELDNIVPVTDKGCFDTPLRFRGWAIYKTKTPNTWYQIHTSLAPGPVFEAIGIDPEARGINTNDEAYAHIQAAVERYEARELEMIFRERGLCGVTCFTPKAWRETEMGIALARHPLIDYKKQTYIPDSPPVAFSKTADKRPLAGIKVVELGRVIAAPALCAGLGAFGADVVRIMSPHALDISGLQITLTVGKRECSLNLDLEHDRKQLWALLEEADVVVQGYRKGAVERKGFGLTALLEMATRRGKGIIYIDQNCFGPDGIYAEVPGWEQIADAASGCCYVMGKAYGFPEGTGVLPSLPIADLSAGAVGIVTTLLAIRDRALHGGSYHGNVAITAFQAVSLLPEVGLYQPEIVEKLQEKYDWASMTPDLDVEELLMVVYNAWAKKTDLLSREDFFVEFEKTAFGDRLRILAPVVKYANKEVSPRWVSAPRPFRSDKEVIFRRDE</sequence>
<gene>
    <name evidence="2" type="ORF">ALECFALPRED_008250</name>
</gene>
<reference evidence="2" key="1">
    <citation type="submission" date="2021-03" db="EMBL/GenBank/DDBJ databases">
        <authorList>
            <person name="Tagirdzhanova G."/>
        </authorList>
    </citation>
    <scope>NUCLEOTIDE SEQUENCE</scope>
</reference>
<dbReference type="GO" id="GO:0003824">
    <property type="term" value="F:catalytic activity"/>
    <property type="evidence" value="ECO:0007669"/>
    <property type="project" value="InterPro"/>
</dbReference>
<dbReference type="SUPFAM" id="SSF89796">
    <property type="entry name" value="CoA-transferase family III (CaiB/BaiF)"/>
    <property type="match status" value="2"/>
</dbReference>
<dbReference type="EMBL" id="CAJPDR010000056">
    <property type="protein sequence ID" value="CAF9912694.1"/>
    <property type="molecule type" value="Genomic_DNA"/>
</dbReference>
<dbReference type="Proteomes" id="UP000664203">
    <property type="component" value="Unassembled WGS sequence"/>
</dbReference>
<dbReference type="InterPro" id="IPR003673">
    <property type="entry name" value="CoA-Trfase_fam_III"/>
</dbReference>
<comment type="similarity">
    <text evidence="1">Belongs to the CoA-transferase III family.</text>
</comment>
<accession>A0A8H3EU45</accession>
<comment type="caution">
    <text evidence="2">The sequence shown here is derived from an EMBL/GenBank/DDBJ whole genome shotgun (WGS) entry which is preliminary data.</text>
</comment>
<evidence type="ECO:0000313" key="3">
    <source>
        <dbReference type="Proteomes" id="UP000664203"/>
    </source>
</evidence>
<evidence type="ECO:0000313" key="2">
    <source>
        <dbReference type="EMBL" id="CAF9912694.1"/>
    </source>
</evidence>
<protein>
    <submittedName>
        <fullName evidence="2">Uncharacterized protein</fullName>
    </submittedName>
</protein>
<evidence type="ECO:0000256" key="1">
    <source>
        <dbReference type="ARBA" id="ARBA00008383"/>
    </source>
</evidence>
<name>A0A8H3EU45_9LECA</name>
<keyword evidence="3" id="KW-1185">Reference proteome</keyword>
<dbReference type="Gene3D" id="3.40.50.10540">
    <property type="entry name" value="Crotonobetainyl-coa:carnitine coa-transferase, domain 1"/>
    <property type="match status" value="1"/>
</dbReference>
<dbReference type="PANTHER" id="PTHR48229:SF1">
    <property type="entry name" value="ALPHA METHYLACYL-COA RACEMASE-RELATED"/>
    <property type="match status" value="1"/>
</dbReference>
<dbReference type="OrthoDB" id="2308815at2759"/>
<organism evidence="2 3">
    <name type="scientific">Alectoria fallacina</name>
    <dbReference type="NCBI Taxonomy" id="1903189"/>
    <lineage>
        <taxon>Eukaryota</taxon>
        <taxon>Fungi</taxon>
        <taxon>Dikarya</taxon>
        <taxon>Ascomycota</taxon>
        <taxon>Pezizomycotina</taxon>
        <taxon>Lecanoromycetes</taxon>
        <taxon>OSLEUM clade</taxon>
        <taxon>Lecanoromycetidae</taxon>
        <taxon>Lecanorales</taxon>
        <taxon>Lecanorineae</taxon>
        <taxon>Parmeliaceae</taxon>
        <taxon>Alectoria</taxon>
    </lineage>
</organism>
<dbReference type="InterPro" id="IPR023606">
    <property type="entry name" value="CoA-Trfase_III_dom_1_sf"/>
</dbReference>
<dbReference type="InterPro" id="IPR052985">
    <property type="entry name" value="CoA-trans_III_biosynth/detox"/>
</dbReference>
<dbReference type="PANTHER" id="PTHR48229">
    <property type="entry name" value="CAIB/BAIF FAMILY ENZYME (AFU_ORTHOLOGUE AFUA_1G05360)-RELATED"/>
    <property type="match status" value="1"/>
</dbReference>
<dbReference type="AlphaFoldDB" id="A0A8H3EU45"/>
<proteinExistence type="inferred from homology"/>
<dbReference type="Pfam" id="PF02515">
    <property type="entry name" value="CoA_transf_3"/>
    <property type="match status" value="1"/>
</dbReference>